<dbReference type="EMBL" id="JAPKIY010000010">
    <property type="protein sequence ID" value="MDS0897569.1"/>
    <property type="molecule type" value="Genomic_DNA"/>
</dbReference>
<dbReference type="Pfam" id="PF04994">
    <property type="entry name" value="TfoX_C"/>
    <property type="match status" value="1"/>
</dbReference>
<dbReference type="InterPro" id="IPR007077">
    <property type="entry name" value="TfoX_C"/>
</dbReference>
<dbReference type="PANTHER" id="PTHR36121">
    <property type="entry name" value="PROTEIN SXY"/>
    <property type="match status" value="1"/>
</dbReference>
<dbReference type="Gene3D" id="3.30.1460.30">
    <property type="entry name" value="YgaC/TfoX-N like chaperone"/>
    <property type="match status" value="1"/>
</dbReference>
<dbReference type="Proteomes" id="UP000650477">
    <property type="component" value="Unassembled WGS sequence"/>
</dbReference>
<dbReference type="InterPro" id="IPR007076">
    <property type="entry name" value="TfoX_N"/>
</dbReference>
<accession>A0A2C5TH16</accession>
<protein>
    <submittedName>
        <fullName evidence="3">DNA transformation protein TfoX</fullName>
    </submittedName>
    <submittedName>
        <fullName evidence="4">TfoX/Sxy family DNA transformation protein</fullName>
    </submittedName>
</protein>
<reference evidence="3" key="1">
    <citation type="submission" date="2017-12" db="EMBL/GenBank/DDBJ databases">
        <title>Genome sequencing and analysis.</title>
        <authorList>
            <person name="Huang Y.-T."/>
        </authorList>
    </citation>
    <scope>NUCLEOTIDE SEQUENCE</scope>
    <source>
        <strain evidence="3">VGH116</strain>
    </source>
</reference>
<dbReference type="GeneID" id="93361117"/>
<evidence type="ECO:0000259" key="2">
    <source>
        <dbReference type="Pfam" id="PF04994"/>
    </source>
</evidence>
<dbReference type="RefSeq" id="WP_004235870.1">
    <property type="nucleotide sequence ID" value="NZ_ABGYJJ040000001.1"/>
</dbReference>
<dbReference type="GO" id="GO:0030420">
    <property type="term" value="P:establishment of competence for transformation"/>
    <property type="evidence" value="ECO:0007669"/>
    <property type="project" value="InterPro"/>
</dbReference>
<sequence length="203" mass="23786">MKDYLKLSDVQFDRLQHSTQPFGRIRLKSQFGCMGLSIDRVTFALIANSQLWLKSTEATRELFCRLELSDRFTYPKRILPMRINYYRVPDAVWQCPQQSEFLFYQTYLHAREHAQSQQQLPSRIKDLPNVDRALERRLWQAGIRRVDDLYLLGAKASFLKVKARPQNELKLLFAIAGAIEGCHSAVLPKALREDLIHWHGRLN</sequence>
<dbReference type="AlphaFoldDB" id="A0A2C5TH16"/>
<feature type="domain" description="TfoX N-terminal" evidence="1">
    <location>
        <begin position="20"/>
        <end position="108"/>
    </location>
</feature>
<dbReference type="PIRSF" id="PIRSF028788">
    <property type="entry name" value="TfoX_Sxy"/>
    <property type="match status" value="1"/>
</dbReference>
<proteinExistence type="predicted"/>
<evidence type="ECO:0000313" key="5">
    <source>
        <dbReference type="Proteomes" id="UP000650477"/>
    </source>
</evidence>
<organism evidence="3 5">
    <name type="scientific">Morganella morganii</name>
    <name type="common">Proteus morganii</name>
    <dbReference type="NCBI Taxonomy" id="582"/>
    <lineage>
        <taxon>Bacteria</taxon>
        <taxon>Pseudomonadati</taxon>
        <taxon>Pseudomonadota</taxon>
        <taxon>Gammaproteobacteria</taxon>
        <taxon>Enterobacterales</taxon>
        <taxon>Morganellaceae</taxon>
        <taxon>Morganella</taxon>
    </lineage>
</organism>
<evidence type="ECO:0000313" key="3">
    <source>
        <dbReference type="EMBL" id="MBE8611669.1"/>
    </source>
</evidence>
<feature type="domain" description="TfoX C-terminal" evidence="2">
    <location>
        <begin position="122"/>
        <end position="198"/>
    </location>
</feature>
<reference evidence="4" key="2">
    <citation type="submission" date="2023-02" db="EMBL/GenBank/DDBJ databases">
        <title>Detection, antimicrobial susceptibility and genomic characterization of NDM-producing species of Morganellaceae, Yersiniaceae, and Enterobacteriaceae other than Klebsiella.</title>
        <authorList>
            <person name="Camargo C.H."/>
            <person name="Sacchi C.T."/>
            <person name="Campos K.R."/>
        </authorList>
    </citation>
    <scope>NUCLEOTIDE SEQUENCE</scope>
    <source>
        <strain evidence="4">1189_21</strain>
    </source>
</reference>
<gene>
    <name evidence="3" type="ORF">CYG68_04450</name>
    <name evidence="4" type="ORF">OSC06_06265</name>
</gene>
<name>A0A2C5TH16_MORMO</name>
<comment type="caution">
    <text evidence="3">The sequence shown here is derived from an EMBL/GenBank/DDBJ whole genome shotgun (WGS) entry which is preliminary data.</text>
</comment>
<dbReference type="InterPro" id="IPR026256">
    <property type="entry name" value="TfoX-like_gammaprotbact"/>
</dbReference>
<dbReference type="Proteomes" id="UP001182247">
    <property type="component" value="Unassembled WGS sequence"/>
</dbReference>
<evidence type="ECO:0000259" key="1">
    <source>
        <dbReference type="Pfam" id="PF04993"/>
    </source>
</evidence>
<dbReference type="EMBL" id="PKLF01000003">
    <property type="protein sequence ID" value="MBE8611669.1"/>
    <property type="molecule type" value="Genomic_DNA"/>
</dbReference>
<dbReference type="SUPFAM" id="SSF159894">
    <property type="entry name" value="YgaC/TfoX-N like"/>
    <property type="match status" value="1"/>
</dbReference>
<dbReference type="Pfam" id="PF04993">
    <property type="entry name" value="TfoX_N"/>
    <property type="match status" value="1"/>
</dbReference>
<dbReference type="InterPro" id="IPR047525">
    <property type="entry name" value="TfoX-like"/>
</dbReference>
<evidence type="ECO:0000313" key="4">
    <source>
        <dbReference type="EMBL" id="MDS0897569.1"/>
    </source>
</evidence>
<dbReference type="PANTHER" id="PTHR36121:SF1">
    <property type="entry name" value="PROTEIN SXY"/>
    <property type="match status" value="1"/>
</dbReference>
<dbReference type="Gene3D" id="1.10.150.20">
    <property type="entry name" value="5' to 3' exonuclease, C-terminal subdomain"/>
    <property type="match status" value="1"/>
</dbReference>